<dbReference type="PANTHER" id="PTHR38450">
    <property type="entry name" value="STAGE V SPORULATION PROTEIN AC-RELATED"/>
    <property type="match status" value="1"/>
</dbReference>
<dbReference type="InterPro" id="IPR005562">
    <property type="entry name" value="SpoVA"/>
</dbReference>
<evidence type="ECO:0000313" key="3">
    <source>
        <dbReference type="Proteomes" id="UP000322294"/>
    </source>
</evidence>
<dbReference type="NCBIfam" id="TIGR02839">
    <property type="entry name" value="spore_V_AE"/>
    <property type="match status" value="1"/>
</dbReference>
<keyword evidence="3" id="KW-1185">Reference proteome</keyword>
<reference evidence="2 3" key="1">
    <citation type="submission" date="2019-07" db="EMBL/GenBank/DDBJ databases">
        <title>Genomic Encyclopedia of Type Strains, Phase I: the one thousand microbial genomes (KMG-I) project.</title>
        <authorList>
            <person name="Kyrpides N."/>
        </authorList>
    </citation>
    <scope>NUCLEOTIDE SEQUENCE [LARGE SCALE GENOMIC DNA]</scope>
    <source>
        <strain evidence="2 3">DSM 16647</strain>
    </source>
</reference>
<evidence type="ECO:0000313" key="2">
    <source>
        <dbReference type="EMBL" id="TYP54268.1"/>
    </source>
</evidence>
<proteinExistence type="predicted"/>
<dbReference type="Pfam" id="PF03862">
    <property type="entry name" value="SpoVAC_SpoVAEB"/>
    <property type="match status" value="1"/>
</dbReference>
<evidence type="ECO:0000256" key="1">
    <source>
        <dbReference type="SAM" id="Phobius"/>
    </source>
</evidence>
<feature type="transmembrane region" description="Helical" evidence="1">
    <location>
        <begin position="32"/>
        <end position="49"/>
    </location>
</feature>
<feature type="transmembrane region" description="Helical" evidence="1">
    <location>
        <begin position="94"/>
        <end position="113"/>
    </location>
</feature>
<comment type="caution">
    <text evidence="2">The sequence shown here is derived from an EMBL/GenBank/DDBJ whole genome shotgun (WGS) entry which is preliminary data.</text>
</comment>
<dbReference type="Proteomes" id="UP000322294">
    <property type="component" value="Unassembled WGS sequence"/>
</dbReference>
<accession>A0A5S5ARW6</accession>
<protein>
    <submittedName>
        <fullName evidence="2">Stage V sporulation protein AE</fullName>
    </submittedName>
</protein>
<organism evidence="2 3">
    <name type="scientific">Thermosediminibacter litoriperuensis</name>
    <dbReference type="NCBI Taxonomy" id="291989"/>
    <lineage>
        <taxon>Bacteria</taxon>
        <taxon>Bacillati</taxon>
        <taxon>Bacillota</taxon>
        <taxon>Clostridia</taxon>
        <taxon>Thermosediminibacterales</taxon>
        <taxon>Thermosediminibacteraceae</taxon>
        <taxon>Thermosediminibacter</taxon>
    </lineage>
</organism>
<dbReference type="AlphaFoldDB" id="A0A5S5ARW6"/>
<gene>
    <name evidence="2" type="ORF">LZ11_01334</name>
</gene>
<dbReference type="EMBL" id="VNHO01000012">
    <property type="protein sequence ID" value="TYP54268.1"/>
    <property type="molecule type" value="Genomic_DNA"/>
</dbReference>
<keyword evidence="1" id="KW-0472">Membrane</keyword>
<feature type="transmembrane region" description="Helical" evidence="1">
    <location>
        <begin position="6"/>
        <end position="25"/>
    </location>
</feature>
<sequence length="118" mass="12130">MMDYIMAFIIGGIICAVGQILMDFTPLTPAHVLVLFVTLGAVLSGLGLYQPLVDIAGAGATVPLPGFGHTLVKGVIDEVNKYGLLGVLTGGLRSAAAGITAAVVFGYLMALIFNPKPK</sequence>
<keyword evidence="1" id="KW-1133">Transmembrane helix</keyword>
<dbReference type="PANTHER" id="PTHR38450:SF2">
    <property type="entry name" value="STAGE V SPORULATION PROTEIN AEB"/>
    <property type="match status" value="1"/>
</dbReference>
<name>A0A5S5ARW6_9FIRM</name>
<dbReference type="InterPro" id="IPR014204">
    <property type="entry name" value="Spore_V_AE"/>
</dbReference>
<keyword evidence="1" id="KW-0812">Transmembrane</keyword>